<dbReference type="GeneID" id="6759173"/>
<dbReference type="PANTHER" id="PTHR44170:SF6">
    <property type="entry name" value="CONTACTIN"/>
    <property type="match status" value="1"/>
</dbReference>
<gene>
    <name evidence="4" type="ORF">TRIADDRAFT_33301</name>
</gene>
<dbReference type="KEGG" id="tad:TRIADDRAFT_33301"/>
<dbReference type="PROSITE" id="PS50835">
    <property type="entry name" value="IG_LIKE"/>
    <property type="match status" value="1"/>
</dbReference>
<dbReference type="Proteomes" id="UP000009022">
    <property type="component" value="Unassembled WGS sequence"/>
</dbReference>
<sequence length="145" mass="16589">MWLYNDQILTTHPAIAIQNHLRELVIKDIQPNLRGTYSCYAFSIDSHNFSECDINVIRQPKWKIPLKNAEACFTHNVTFQCVADGDNIIYLWYHNAQRIHNGSKYTITNNGNLTVHNAIIEDANMYTCIAMNSIGNIVSNAYLNV</sequence>
<dbReference type="STRING" id="10228.B3SCJ4"/>
<dbReference type="CTD" id="6759173"/>
<dbReference type="RefSeq" id="XP_002117978.1">
    <property type="nucleotide sequence ID" value="XM_002117942.1"/>
</dbReference>
<proteinExistence type="predicted"/>
<dbReference type="InterPro" id="IPR007110">
    <property type="entry name" value="Ig-like_dom"/>
</dbReference>
<dbReference type="InterPro" id="IPR036179">
    <property type="entry name" value="Ig-like_dom_sf"/>
</dbReference>
<evidence type="ECO:0000256" key="2">
    <source>
        <dbReference type="ARBA" id="ARBA00023157"/>
    </source>
</evidence>
<dbReference type="HOGENOM" id="CLU_1791784_0_0_1"/>
<reference evidence="4 5" key="1">
    <citation type="journal article" date="2008" name="Nature">
        <title>The Trichoplax genome and the nature of placozoans.</title>
        <authorList>
            <person name="Srivastava M."/>
            <person name="Begovic E."/>
            <person name="Chapman J."/>
            <person name="Putnam N.H."/>
            <person name="Hellsten U."/>
            <person name="Kawashima T."/>
            <person name="Kuo A."/>
            <person name="Mitros T."/>
            <person name="Salamov A."/>
            <person name="Carpenter M.L."/>
            <person name="Signorovitch A.Y."/>
            <person name="Moreno M.A."/>
            <person name="Kamm K."/>
            <person name="Grimwood J."/>
            <person name="Schmutz J."/>
            <person name="Shapiro H."/>
            <person name="Grigoriev I.V."/>
            <person name="Buss L.W."/>
            <person name="Schierwater B."/>
            <person name="Dellaporta S.L."/>
            <person name="Rokhsar D.S."/>
        </authorList>
    </citation>
    <scope>NUCLEOTIDE SEQUENCE [LARGE SCALE GENOMIC DNA]</scope>
    <source>
        <strain evidence="4 5">Grell-BS-1999</strain>
    </source>
</reference>
<dbReference type="PANTHER" id="PTHR44170">
    <property type="entry name" value="PROTEIN SIDEKICK"/>
    <property type="match status" value="1"/>
</dbReference>
<feature type="domain" description="Ig-like" evidence="3">
    <location>
        <begin position="60"/>
        <end position="144"/>
    </location>
</feature>
<keyword evidence="5" id="KW-1185">Reference proteome</keyword>
<dbReference type="SUPFAM" id="SSF48726">
    <property type="entry name" value="Immunoglobulin"/>
    <property type="match status" value="2"/>
</dbReference>
<evidence type="ECO:0000313" key="5">
    <source>
        <dbReference type="Proteomes" id="UP000009022"/>
    </source>
</evidence>
<dbReference type="GO" id="GO:0016020">
    <property type="term" value="C:membrane"/>
    <property type="evidence" value="ECO:0007669"/>
    <property type="project" value="UniProtKB-SubCell"/>
</dbReference>
<name>B3SCJ4_TRIAD</name>
<dbReference type="Gene3D" id="2.60.40.10">
    <property type="entry name" value="Immunoglobulins"/>
    <property type="match status" value="2"/>
</dbReference>
<dbReference type="InterPro" id="IPR013098">
    <property type="entry name" value="Ig_I-set"/>
</dbReference>
<protein>
    <recommendedName>
        <fullName evidence="3">Ig-like domain-containing protein</fullName>
    </recommendedName>
</protein>
<dbReference type="OrthoDB" id="428111at2759"/>
<accession>B3SCJ4</accession>
<evidence type="ECO:0000259" key="3">
    <source>
        <dbReference type="PROSITE" id="PS50835"/>
    </source>
</evidence>
<dbReference type="EMBL" id="DS985271">
    <property type="protein sequence ID" value="EDV19546.1"/>
    <property type="molecule type" value="Genomic_DNA"/>
</dbReference>
<feature type="non-terminal residue" evidence="4">
    <location>
        <position position="145"/>
    </location>
</feature>
<evidence type="ECO:0000313" key="4">
    <source>
        <dbReference type="EMBL" id="EDV19546.1"/>
    </source>
</evidence>
<keyword evidence="2" id="KW-1015">Disulfide bond</keyword>
<evidence type="ECO:0000256" key="1">
    <source>
        <dbReference type="ARBA" id="ARBA00022737"/>
    </source>
</evidence>
<dbReference type="AlphaFoldDB" id="B3SCJ4"/>
<organism evidence="4 5">
    <name type="scientific">Trichoplax adhaerens</name>
    <name type="common">Trichoplax reptans</name>
    <dbReference type="NCBI Taxonomy" id="10228"/>
    <lineage>
        <taxon>Eukaryota</taxon>
        <taxon>Metazoa</taxon>
        <taxon>Placozoa</taxon>
        <taxon>Uniplacotomia</taxon>
        <taxon>Trichoplacea</taxon>
        <taxon>Trichoplacidae</taxon>
        <taxon>Trichoplax</taxon>
    </lineage>
</organism>
<dbReference type="Pfam" id="PF07679">
    <property type="entry name" value="I-set"/>
    <property type="match status" value="1"/>
</dbReference>
<dbReference type="InParanoid" id="B3SCJ4"/>
<dbReference type="PhylomeDB" id="B3SCJ4"/>
<dbReference type="InterPro" id="IPR013783">
    <property type="entry name" value="Ig-like_fold"/>
</dbReference>
<keyword evidence="1" id="KW-0677">Repeat</keyword>